<comment type="caution">
    <text evidence="8">The sequence shown here is derived from an EMBL/GenBank/DDBJ whole genome shotgun (WGS) entry which is preliminary data.</text>
</comment>
<proteinExistence type="predicted"/>
<feature type="transmembrane region" description="Helical" evidence="7">
    <location>
        <begin position="195"/>
        <end position="212"/>
    </location>
</feature>
<dbReference type="Pfam" id="PF00209">
    <property type="entry name" value="SNF"/>
    <property type="match status" value="1"/>
</dbReference>
<evidence type="ECO:0000256" key="6">
    <source>
        <dbReference type="PIRSR" id="PIRSR600175-1"/>
    </source>
</evidence>
<feature type="binding site" evidence="6">
    <location>
        <position position="62"/>
    </location>
    <ligand>
        <name>Na(+)</name>
        <dbReference type="ChEBI" id="CHEBI:29101"/>
        <label>1</label>
    </ligand>
</feature>
<keyword evidence="4 7" id="KW-1133">Transmembrane helix</keyword>
<dbReference type="PANTHER" id="PTHR11616:SF303">
    <property type="entry name" value="SODIUM- AND CHLORIDE-DEPENDENT GABA TRANSPORTER INE"/>
    <property type="match status" value="1"/>
</dbReference>
<protein>
    <submittedName>
        <fullName evidence="8">Sodium-dependent alanine transporter 3</fullName>
    </submittedName>
</protein>
<keyword evidence="6" id="KW-0915">Sodium</keyword>
<dbReference type="PANTHER" id="PTHR11616">
    <property type="entry name" value="SODIUM/CHLORIDE DEPENDENT TRANSPORTER"/>
    <property type="match status" value="1"/>
</dbReference>
<accession>A0A2G8LJW6</accession>
<evidence type="ECO:0000256" key="3">
    <source>
        <dbReference type="ARBA" id="ARBA00022692"/>
    </source>
</evidence>
<dbReference type="InterPro" id="IPR000175">
    <property type="entry name" value="Na/ntran_symport"/>
</dbReference>
<dbReference type="EMBL" id="MRZV01000053">
    <property type="protein sequence ID" value="PIK60543.1"/>
    <property type="molecule type" value="Genomic_DNA"/>
</dbReference>
<evidence type="ECO:0000256" key="1">
    <source>
        <dbReference type="ARBA" id="ARBA00004141"/>
    </source>
</evidence>
<keyword evidence="3 7" id="KW-0812">Transmembrane</keyword>
<evidence type="ECO:0000256" key="5">
    <source>
        <dbReference type="ARBA" id="ARBA00023136"/>
    </source>
</evidence>
<feature type="binding site" evidence="6">
    <location>
        <position position="161"/>
    </location>
    <ligand>
        <name>Na(+)</name>
        <dbReference type="ChEBI" id="CHEBI:29101"/>
        <label>1</label>
    </ligand>
</feature>
<dbReference type="InterPro" id="IPR037272">
    <property type="entry name" value="SNS_sf"/>
</dbReference>
<dbReference type="GO" id="GO:0005283">
    <property type="term" value="F:amino acid:sodium symporter activity"/>
    <property type="evidence" value="ECO:0007669"/>
    <property type="project" value="TreeGrafter"/>
</dbReference>
<feature type="binding site" evidence="6">
    <location>
        <position position="165"/>
    </location>
    <ligand>
        <name>Na(+)</name>
        <dbReference type="ChEBI" id="CHEBI:29101"/>
        <label>1</label>
    </ligand>
</feature>
<reference evidence="8 9" key="1">
    <citation type="journal article" date="2017" name="PLoS Biol.">
        <title>The sea cucumber genome provides insights into morphological evolution and visceral regeneration.</title>
        <authorList>
            <person name="Zhang X."/>
            <person name="Sun L."/>
            <person name="Yuan J."/>
            <person name="Sun Y."/>
            <person name="Gao Y."/>
            <person name="Zhang L."/>
            <person name="Li S."/>
            <person name="Dai H."/>
            <person name="Hamel J.F."/>
            <person name="Liu C."/>
            <person name="Yu Y."/>
            <person name="Liu S."/>
            <person name="Lin W."/>
            <person name="Guo K."/>
            <person name="Jin S."/>
            <person name="Xu P."/>
            <person name="Storey K.B."/>
            <person name="Huan P."/>
            <person name="Zhang T."/>
            <person name="Zhou Y."/>
            <person name="Zhang J."/>
            <person name="Lin C."/>
            <person name="Li X."/>
            <person name="Xing L."/>
            <person name="Huo D."/>
            <person name="Sun M."/>
            <person name="Wang L."/>
            <person name="Mercier A."/>
            <person name="Li F."/>
            <person name="Yang H."/>
            <person name="Xiang J."/>
        </authorList>
    </citation>
    <scope>NUCLEOTIDE SEQUENCE [LARGE SCALE GENOMIC DNA]</scope>
    <source>
        <strain evidence="8">Shaxun</strain>
        <tissue evidence="8">Muscle</tissue>
    </source>
</reference>
<keyword evidence="6" id="KW-0479">Metal-binding</keyword>
<feature type="transmembrane region" description="Helical" evidence="7">
    <location>
        <begin position="12"/>
        <end position="39"/>
    </location>
</feature>
<evidence type="ECO:0000256" key="7">
    <source>
        <dbReference type="SAM" id="Phobius"/>
    </source>
</evidence>
<dbReference type="GO" id="GO:0005886">
    <property type="term" value="C:plasma membrane"/>
    <property type="evidence" value="ECO:0007669"/>
    <property type="project" value="TreeGrafter"/>
</dbReference>
<feature type="binding site" evidence="6">
    <location>
        <position position="95"/>
    </location>
    <ligand>
        <name>Na(+)</name>
        <dbReference type="ChEBI" id="CHEBI:29101"/>
        <label>1</label>
    </ligand>
</feature>
<keyword evidence="5 7" id="KW-0472">Membrane</keyword>
<evidence type="ECO:0000313" key="9">
    <source>
        <dbReference type="Proteomes" id="UP000230750"/>
    </source>
</evidence>
<feature type="binding site" evidence="6">
    <location>
        <position position="164"/>
    </location>
    <ligand>
        <name>Na(+)</name>
        <dbReference type="ChEBI" id="CHEBI:29101"/>
        <label>1</label>
    </ligand>
</feature>
<feature type="transmembrane region" description="Helical" evidence="7">
    <location>
        <begin position="153"/>
        <end position="174"/>
    </location>
</feature>
<comment type="subcellular location">
    <subcellularLocation>
        <location evidence="1">Membrane</location>
        <topology evidence="1">Multi-pass membrane protein</topology>
    </subcellularLocation>
</comment>
<evidence type="ECO:0000313" key="8">
    <source>
        <dbReference type="EMBL" id="PIK60543.1"/>
    </source>
</evidence>
<sequence length="288" mass="32449">MHSDQVVYFTALFPYVFLTILFVTGLTLPGAIEGIKFLFFPKWELLLDAKVWEAAAAQNFNSIGIAFGSMIAFSSFNDFQNKTIVRDTLGICIVNSFTSIFASFVIFSVLGYIAEIQNAPSIESVVASGPGLVFVVYPAAFPTMPVPQLWSTLFFVMLICLGIDSQFAMVEVVVTTIRDTFPSFRKFYFDRKEILVAYVCIFTFCCGIPNIMEGGMYFFQIMDWYTAVVSLGFVAVFEAVAVGWFYDARRLSRNVEQMTGRKVNMYFFDLLVNICPDFNTSKFAVVQL</sequence>
<keyword evidence="2" id="KW-0813">Transport</keyword>
<evidence type="ECO:0000256" key="2">
    <source>
        <dbReference type="ARBA" id="ARBA00022448"/>
    </source>
</evidence>
<dbReference type="PRINTS" id="PR00176">
    <property type="entry name" value="NANEUSMPORT"/>
</dbReference>
<feature type="transmembrane region" description="Helical" evidence="7">
    <location>
        <begin position="51"/>
        <end position="76"/>
    </location>
</feature>
<feature type="transmembrane region" description="Helical" evidence="7">
    <location>
        <begin position="88"/>
        <end position="113"/>
    </location>
</feature>
<gene>
    <name evidence="8" type="ORF">BSL78_02479</name>
</gene>
<dbReference type="CDD" id="cd10324">
    <property type="entry name" value="SLC6sbd"/>
    <property type="match status" value="1"/>
</dbReference>
<dbReference type="GO" id="GO:0089718">
    <property type="term" value="P:amino acid import across plasma membrane"/>
    <property type="evidence" value="ECO:0007669"/>
    <property type="project" value="TreeGrafter"/>
</dbReference>
<dbReference type="STRING" id="307972.A0A2G8LJW6"/>
<dbReference type="Proteomes" id="UP000230750">
    <property type="component" value="Unassembled WGS sequence"/>
</dbReference>
<dbReference type="OrthoDB" id="6581954at2759"/>
<feature type="transmembrane region" description="Helical" evidence="7">
    <location>
        <begin position="224"/>
        <end position="246"/>
    </location>
</feature>
<name>A0A2G8LJW6_STIJA</name>
<keyword evidence="9" id="KW-1185">Reference proteome</keyword>
<organism evidence="8 9">
    <name type="scientific">Stichopus japonicus</name>
    <name type="common">Sea cucumber</name>
    <dbReference type="NCBI Taxonomy" id="307972"/>
    <lineage>
        <taxon>Eukaryota</taxon>
        <taxon>Metazoa</taxon>
        <taxon>Echinodermata</taxon>
        <taxon>Eleutherozoa</taxon>
        <taxon>Echinozoa</taxon>
        <taxon>Holothuroidea</taxon>
        <taxon>Aspidochirotacea</taxon>
        <taxon>Aspidochirotida</taxon>
        <taxon>Stichopodidae</taxon>
        <taxon>Apostichopus</taxon>
    </lineage>
</organism>
<dbReference type="AlphaFoldDB" id="A0A2G8LJW6"/>
<evidence type="ECO:0000256" key="4">
    <source>
        <dbReference type="ARBA" id="ARBA00022989"/>
    </source>
</evidence>
<dbReference type="GO" id="GO:0046872">
    <property type="term" value="F:metal ion binding"/>
    <property type="evidence" value="ECO:0007669"/>
    <property type="project" value="UniProtKB-KW"/>
</dbReference>
<dbReference type="PROSITE" id="PS50267">
    <property type="entry name" value="NA_NEUROTRAN_SYMP_3"/>
    <property type="match status" value="1"/>
</dbReference>
<dbReference type="SUPFAM" id="SSF161070">
    <property type="entry name" value="SNF-like"/>
    <property type="match status" value="1"/>
</dbReference>